<comment type="similarity">
    <text evidence="2">Belongs to the IQD family.</text>
</comment>
<evidence type="ECO:0000256" key="3">
    <source>
        <dbReference type="ARBA" id="ARBA00024378"/>
    </source>
</evidence>
<organism evidence="7 8">
    <name type="scientific">Carex littledalei</name>
    <dbReference type="NCBI Taxonomy" id="544730"/>
    <lineage>
        <taxon>Eukaryota</taxon>
        <taxon>Viridiplantae</taxon>
        <taxon>Streptophyta</taxon>
        <taxon>Embryophyta</taxon>
        <taxon>Tracheophyta</taxon>
        <taxon>Spermatophyta</taxon>
        <taxon>Magnoliopsida</taxon>
        <taxon>Liliopsida</taxon>
        <taxon>Poales</taxon>
        <taxon>Cyperaceae</taxon>
        <taxon>Cyperoideae</taxon>
        <taxon>Cariceae</taxon>
        <taxon>Carex</taxon>
        <taxon>Carex subgen. Euthyceras</taxon>
    </lineage>
</organism>
<feature type="region of interest" description="Disordered" evidence="5">
    <location>
        <begin position="14"/>
        <end position="47"/>
    </location>
</feature>
<dbReference type="PANTHER" id="PTHR32295">
    <property type="entry name" value="IQ-DOMAIN 5-RELATED"/>
    <property type="match status" value="1"/>
</dbReference>
<protein>
    <submittedName>
        <fullName evidence="7">Protein IQ-DOMAIN 31</fullName>
    </submittedName>
</protein>
<evidence type="ECO:0000313" key="8">
    <source>
        <dbReference type="Proteomes" id="UP000623129"/>
    </source>
</evidence>
<dbReference type="Proteomes" id="UP000623129">
    <property type="component" value="Unassembled WGS sequence"/>
</dbReference>
<evidence type="ECO:0000256" key="2">
    <source>
        <dbReference type="ARBA" id="ARBA00024341"/>
    </source>
</evidence>
<dbReference type="EMBL" id="SWLB01000016">
    <property type="protein sequence ID" value="KAF3328386.1"/>
    <property type="molecule type" value="Genomic_DNA"/>
</dbReference>
<evidence type="ECO:0000259" key="6">
    <source>
        <dbReference type="Pfam" id="PF13178"/>
    </source>
</evidence>
<gene>
    <name evidence="7" type="ORF">FCM35_KLT06992</name>
</gene>
<keyword evidence="8" id="KW-1185">Reference proteome</keyword>
<feature type="compositionally biased region" description="Polar residues" evidence="5">
    <location>
        <begin position="281"/>
        <end position="301"/>
    </location>
</feature>
<accession>A0A833R1T0</accession>
<dbReference type="InterPro" id="IPR000048">
    <property type="entry name" value="IQ_motif_EF-hand-BS"/>
</dbReference>
<dbReference type="Pfam" id="PF00612">
    <property type="entry name" value="IQ"/>
    <property type="match status" value="2"/>
</dbReference>
<feature type="domain" description="DUF4005" evidence="6">
    <location>
        <begin position="456"/>
        <end position="548"/>
    </location>
</feature>
<feature type="compositionally biased region" description="Basic and acidic residues" evidence="5">
    <location>
        <begin position="552"/>
        <end position="574"/>
    </location>
</feature>
<dbReference type="SMART" id="SM00015">
    <property type="entry name" value="IQ"/>
    <property type="match status" value="3"/>
</dbReference>
<reference evidence="7" key="1">
    <citation type="submission" date="2020-01" db="EMBL/GenBank/DDBJ databases">
        <title>Genome sequence of Kobresia littledalei, the first chromosome-level genome in the family Cyperaceae.</title>
        <authorList>
            <person name="Qu G."/>
        </authorList>
    </citation>
    <scope>NUCLEOTIDE SEQUENCE</scope>
    <source>
        <strain evidence="7">C.B.Clarke</strain>
        <tissue evidence="7">Leaf</tissue>
    </source>
</reference>
<keyword evidence="1" id="KW-0112">Calmodulin-binding</keyword>
<dbReference type="PANTHER" id="PTHR32295:SF281">
    <property type="entry name" value="PROTEIN IQ-DOMAIN 31"/>
    <property type="match status" value="1"/>
</dbReference>
<comment type="function">
    <text evidence="4">May be involved in cooperative interactions with calmodulins or calmodulin-like proteins. Recruits calmodulin proteins to microtubules, thus being a potential scaffold in cellular signaling and trafficking. May associate with nucleic acids and regulate gene expression at the transcriptional or post-transcriptional level.</text>
</comment>
<evidence type="ECO:0000313" key="7">
    <source>
        <dbReference type="EMBL" id="KAF3328386.1"/>
    </source>
</evidence>
<dbReference type="OrthoDB" id="1905649at2759"/>
<dbReference type="CDD" id="cd23767">
    <property type="entry name" value="IQCD"/>
    <property type="match status" value="1"/>
</dbReference>
<dbReference type="SUPFAM" id="SSF52540">
    <property type="entry name" value="P-loop containing nucleoside triphosphate hydrolases"/>
    <property type="match status" value="1"/>
</dbReference>
<dbReference type="InterPro" id="IPR027417">
    <property type="entry name" value="P-loop_NTPase"/>
</dbReference>
<evidence type="ECO:0000256" key="5">
    <source>
        <dbReference type="SAM" id="MobiDB-lite"/>
    </source>
</evidence>
<dbReference type="InterPro" id="IPR025064">
    <property type="entry name" value="DUF4005"/>
</dbReference>
<name>A0A833R1T0_9POAL</name>
<feature type="compositionally biased region" description="Polar residues" evidence="5">
    <location>
        <begin position="464"/>
        <end position="496"/>
    </location>
</feature>
<comment type="caution">
    <text evidence="7">The sequence shown here is derived from an EMBL/GenBank/DDBJ whole genome shotgun (WGS) entry which is preliminary data.</text>
</comment>
<dbReference type="AlphaFoldDB" id="A0A833R1T0"/>
<dbReference type="PROSITE" id="PS50096">
    <property type="entry name" value="IQ"/>
    <property type="match status" value="3"/>
</dbReference>
<feature type="compositionally biased region" description="Low complexity" evidence="5">
    <location>
        <begin position="307"/>
        <end position="319"/>
    </location>
</feature>
<feature type="region of interest" description="Disordered" evidence="5">
    <location>
        <begin position="440"/>
        <end position="574"/>
    </location>
</feature>
<proteinExistence type="inferred from homology"/>
<evidence type="ECO:0000256" key="1">
    <source>
        <dbReference type="ARBA" id="ARBA00022860"/>
    </source>
</evidence>
<dbReference type="Gene3D" id="1.20.5.190">
    <property type="match status" value="1"/>
</dbReference>
<comment type="subunit">
    <text evidence="3">Binds to multiple calmodulin (CaM) in the presence of Ca(2+) and CaM-like proteins.</text>
</comment>
<sequence length="574" mass="63092">MGKSPAKWIKTVLFGKKSSRSNSTKKGANEKVNTGGKGPAFPETSPVISDPVLVTTHSNGATIPAGTNEENSGTQADAPVTPPVTNQEIDTQRVVELDASENQEEKIREEMAAVRAQAAFRGYLARRAFKALKGIIRLQALIRGHLVRRQAIASLRAIYAVVRIQALVRGNSVRNTNNGRGMRTKLQLTKSCSDTWKEYASANAFARKLISFHMKVEPLHFQYDEQDPNSVLSWLSMWTAVKPWKPFCQPKKTTCDAKPVTRRSSYAMETESGKLKRNTRKNPANAISESSQTGTGMNSTRNPKKFSAPPSEPAQESSPLTELEKVKRSLRKVSSSVQDSSAEIEAERNSISVPGSNSSDHSNGSLIEKAKKYSTGALIGTLPEIKPKKDSSVPTELQIKRERETAEIVQNEEKPEIEGQIANFTEAIVSPVEEKPLEEVIVSKDESESPFSNENYKTTKRRSSLSTKPEYTENNNILVQNNSPSVPSYMQMTASAKTKLRGQASPRFGPDPGSGEKNGSTRRHSLPTSTNNGKLSSHSPRTQRPVHAKGGAKNDKSMHSSRDGADKPIVEWRR</sequence>
<dbReference type="GO" id="GO:0005516">
    <property type="term" value="F:calmodulin binding"/>
    <property type="evidence" value="ECO:0007669"/>
    <property type="project" value="UniProtKB-KW"/>
</dbReference>
<feature type="compositionally biased region" description="Polar residues" evidence="5">
    <location>
        <begin position="349"/>
        <end position="364"/>
    </location>
</feature>
<feature type="region of interest" description="Disordered" evidence="5">
    <location>
        <begin position="252"/>
        <end position="364"/>
    </location>
</feature>
<feature type="region of interest" description="Disordered" evidence="5">
    <location>
        <begin position="63"/>
        <end position="84"/>
    </location>
</feature>
<evidence type="ECO:0000256" key="4">
    <source>
        <dbReference type="ARBA" id="ARBA00045534"/>
    </source>
</evidence>
<dbReference type="Pfam" id="PF13178">
    <property type="entry name" value="DUF4005"/>
    <property type="match status" value="1"/>
</dbReference>
<feature type="compositionally biased region" description="Polar residues" evidence="5">
    <location>
        <begin position="526"/>
        <end position="542"/>
    </location>
</feature>